<name>A0AAJ0FKU4_9PEZI</name>
<evidence type="ECO:0000313" key="2">
    <source>
        <dbReference type="Proteomes" id="UP001244011"/>
    </source>
</evidence>
<evidence type="ECO:0000313" key="1">
    <source>
        <dbReference type="EMBL" id="KAK1771971.1"/>
    </source>
</evidence>
<dbReference type="Proteomes" id="UP001244011">
    <property type="component" value="Unassembled WGS sequence"/>
</dbReference>
<keyword evidence="2" id="KW-1185">Reference proteome</keyword>
<dbReference type="AlphaFoldDB" id="A0AAJ0FKU4"/>
<dbReference type="EMBL" id="MU838998">
    <property type="protein sequence ID" value="KAK1771971.1"/>
    <property type="molecule type" value="Genomic_DNA"/>
</dbReference>
<sequence length="119" mass="14116">MWHRNTWINSIKSKIPDWDERESMIYSKLYSTGFFVHGTQRQGPPFLRFVKYVIPALVEADTSDTETMDRIEAMVAFMDRAKEFNKQRALEQPKVCSHLQAWLKSLGRRIRESLPLKKR</sequence>
<gene>
    <name evidence="1" type="ORF">QBC33DRAFT_555129</name>
</gene>
<reference evidence="1" key="1">
    <citation type="submission" date="2023-06" db="EMBL/GenBank/DDBJ databases">
        <title>Genome-scale phylogeny and comparative genomics of the fungal order Sordariales.</title>
        <authorList>
            <consortium name="Lawrence Berkeley National Laboratory"/>
            <person name="Hensen N."/>
            <person name="Bonometti L."/>
            <person name="Westerberg I."/>
            <person name="Brannstrom I.O."/>
            <person name="Guillou S."/>
            <person name="Cros-Aarteil S."/>
            <person name="Calhoun S."/>
            <person name="Haridas S."/>
            <person name="Kuo A."/>
            <person name="Mondo S."/>
            <person name="Pangilinan J."/>
            <person name="Riley R."/>
            <person name="Labutti K."/>
            <person name="Andreopoulos B."/>
            <person name="Lipzen A."/>
            <person name="Chen C."/>
            <person name="Yanf M."/>
            <person name="Daum C."/>
            <person name="Ng V."/>
            <person name="Clum A."/>
            <person name="Steindorff A."/>
            <person name="Ohm R."/>
            <person name="Martin F."/>
            <person name="Silar P."/>
            <person name="Natvig D."/>
            <person name="Lalanne C."/>
            <person name="Gautier V."/>
            <person name="Ament-Velasquez S.L."/>
            <person name="Kruys A."/>
            <person name="Hutchinson M.I."/>
            <person name="Powell A.J."/>
            <person name="Barry K."/>
            <person name="Miller A.N."/>
            <person name="Grigoriev I.V."/>
            <person name="Debuchy R."/>
            <person name="Gladieux P."/>
            <person name="Thoren M.H."/>
            <person name="Johannesson H."/>
        </authorList>
    </citation>
    <scope>NUCLEOTIDE SEQUENCE</scope>
    <source>
        <strain evidence="1">8032-3</strain>
    </source>
</reference>
<organism evidence="1 2">
    <name type="scientific">Phialemonium atrogriseum</name>
    <dbReference type="NCBI Taxonomy" id="1093897"/>
    <lineage>
        <taxon>Eukaryota</taxon>
        <taxon>Fungi</taxon>
        <taxon>Dikarya</taxon>
        <taxon>Ascomycota</taxon>
        <taxon>Pezizomycotina</taxon>
        <taxon>Sordariomycetes</taxon>
        <taxon>Sordariomycetidae</taxon>
        <taxon>Cephalothecales</taxon>
        <taxon>Cephalothecaceae</taxon>
        <taxon>Phialemonium</taxon>
    </lineage>
</organism>
<dbReference type="RefSeq" id="XP_060288184.1">
    <property type="nucleotide sequence ID" value="XM_060429600.1"/>
</dbReference>
<protein>
    <submittedName>
        <fullName evidence="1">Uncharacterized protein</fullName>
    </submittedName>
</protein>
<accession>A0AAJ0FKU4</accession>
<comment type="caution">
    <text evidence="1">The sequence shown here is derived from an EMBL/GenBank/DDBJ whole genome shotgun (WGS) entry which is preliminary data.</text>
</comment>
<proteinExistence type="predicted"/>
<dbReference type="GeneID" id="85312787"/>